<keyword evidence="3" id="KW-1185">Reference proteome</keyword>
<dbReference type="Gene3D" id="3.40.190.10">
    <property type="entry name" value="Periplasmic binding protein-like II"/>
    <property type="match status" value="1"/>
</dbReference>
<accession>F3ZZK9</accession>
<gene>
    <name evidence="2" type="ordered locus">Mahau_1654</name>
</gene>
<dbReference type="STRING" id="697281.Mahau_1654"/>
<protein>
    <submittedName>
        <fullName evidence="2">Uncharacterized protein</fullName>
    </submittedName>
</protein>
<reference evidence="2 3" key="2">
    <citation type="journal article" date="2011" name="Stand. Genomic Sci.">
        <title>Complete genome sequence of Mahella australiensis type strain (50-1 BON).</title>
        <authorList>
            <person name="Sikorski J."/>
            <person name="Teshima H."/>
            <person name="Nolan M."/>
            <person name="Lucas S."/>
            <person name="Hammon N."/>
            <person name="Deshpande S."/>
            <person name="Cheng J.F."/>
            <person name="Pitluck S."/>
            <person name="Liolios K."/>
            <person name="Pagani I."/>
            <person name="Ivanova N."/>
            <person name="Huntemann M."/>
            <person name="Mavromatis K."/>
            <person name="Ovchinikova G."/>
            <person name="Pati A."/>
            <person name="Tapia R."/>
            <person name="Han C."/>
            <person name="Goodwin L."/>
            <person name="Chen A."/>
            <person name="Palaniappan K."/>
            <person name="Land M."/>
            <person name="Hauser L."/>
            <person name="Ngatchou-Djao O.D."/>
            <person name="Rohde M."/>
            <person name="Pukall R."/>
            <person name="Spring S."/>
            <person name="Abt B."/>
            <person name="Goker M."/>
            <person name="Detter J.C."/>
            <person name="Woyke T."/>
            <person name="Bristow J."/>
            <person name="Markowitz V."/>
            <person name="Hugenholtz P."/>
            <person name="Eisen J.A."/>
            <person name="Kyrpides N.C."/>
            <person name="Klenk H.P."/>
            <person name="Lapidus A."/>
        </authorList>
    </citation>
    <scope>NUCLEOTIDE SEQUENCE [LARGE SCALE GENOMIC DNA]</scope>
    <source>
        <strain evidence="3">DSM 15567 / CIP 107919 / 50-1 BON</strain>
    </source>
</reference>
<organism evidence="2 3">
    <name type="scientific">Mahella australiensis (strain DSM 15567 / CIP 107919 / 50-1 BON)</name>
    <dbReference type="NCBI Taxonomy" id="697281"/>
    <lineage>
        <taxon>Bacteria</taxon>
        <taxon>Bacillati</taxon>
        <taxon>Bacillota</taxon>
        <taxon>Clostridia</taxon>
        <taxon>Thermoanaerobacterales</taxon>
        <taxon>Thermoanaerobacterales Family IV. Incertae Sedis</taxon>
        <taxon>Mahella</taxon>
    </lineage>
</organism>
<evidence type="ECO:0000313" key="3">
    <source>
        <dbReference type="Proteomes" id="UP000008457"/>
    </source>
</evidence>
<reference evidence="3" key="1">
    <citation type="submission" date="2010-11" db="EMBL/GenBank/DDBJ databases">
        <title>The complete genome of Mahella australiensis DSM 15567.</title>
        <authorList>
            <consortium name="US DOE Joint Genome Institute (JGI-PGF)"/>
            <person name="Lucas S."/>
            <person name="Copeland A."/>
            <person name="Lapidus A."/>
            <person name="Bruce D."/>
            <person name="Goodwin L."/>
            <person name="Pitluck S."/>
            <person name="Kyrpides N."/>
            <person name="Mavromatis K."/>
            <person name="Pagani I."/>
            <person name="Ivanova N."/>
            <person name="Teshima H."/>
            <person name="Brettin T."/>
            <person name="Detter J.C."/>
            <person name="Han C."/>
            <person name="Tapia R."/>
            <person name="Land M."/>
            <person name="Hauser L."/>
            <person name="Markowitz V."/>
            <person name="Cheng J.-F."/>
            <person name="Hugenholtz P."/>
            <person name="Woyke T."/>
            <person name="Wu D."/>
            <person name="Spring S."/>
            <person name="Pukall R."/>
            <person name="Steenblock K."/>
            <person name="Schneider S."/>
            <person name="Klenk H.-P."/>
            <person name="Eisen J.A."/>
        </authorList>
    </citation>
    <scope>NUCLEOTIDE SEQUENCE [LARGE SCALE GENOMIC DNA]</scope>
    <source>
        <strain evidence="3">DSM 15567 / CIP 107919 / 50-1 BON</strain>
    </source>
</reference>
<feature type="transmembrane region" description="Helical" evidence="1">
    <location>
        <begin position="20"/>
        <end position="38"/>
    </location>
</feature>
<keyword evidence="1" id="KW-0472">Membrane</keyword>
<sequence length="219" mass="24883">MDKITKTIVRNHLSYDWWKYAVGIIGVLLVWNFVYTIATRVPPEKLMEIYLVNDYIEEPEKLEELGNKALVHFPELQQISFYDIPLLVEANEMPKDQGDMALQQKLMVTVAAQQGDIYIFSQKTFDVFAKQGLFLDLEPYITDGTIKIDPSKTYKASIEQEDGTKLEPKVYGISVEGNEVLENAGYNTKGKILGIPAYSKKIPLAIRMVNLMLSGELVK</sequence>
<dbReference type="AlphaFoldDB" id="F3ZZK9"/>
<dbReference type="EMBL" id="CP002360">
    <property type="protein sequence ID" value="AEE96835.1"/>
    <property type="molecule type" value="Genomic_DNA"/>
</dbReference>
<dbReference type="HOGENOM" id="CLU_1260171_0_0_9"/>
<evidence type="ECO:0000256" key="1">
    <source>
        <dbReference type="SAM" id="Phobius"/>
    </source>
</evidence>
<name>F3ZZK9_MAHA5</name>
<dbReference type="eggNOG" id="COG1653">
    <property type="taxonomic scope" value="Bacteria"/>
</dbReference>
<keyword evidence="1" id="KW-0812">Transmembrane</keyword>
<proteinExistence type="predicted"/>
<dbReference type="RefSeq" id="WP_013781263.1">
    <property type="nucleotide sequence ID" value="NC_015520.1"/>
</dbReference>
<evidence type="ECO:0000313" key="2">
    <source>
        <dbReference type="EMBL" id="AEE96835.1"/>
    </source>
</evidence>
<dbReference type="KEGG" id="mas:Mahau_1654"/>
<dbReference type="OrthoDB" id="54751at2"/>
<keyword evidence="1" id="KW-1133">Transmembrane helix</keyword>
<dbReference type="Proteomes" id="UP000008457">
    <property type="component" value="Chromosome"/>
</dbReference>